<evidence type="ECO:0000256" key="1">
    <source>
        <dbReference type="ARBA" id="ARBA00005575"/>
    </source>
</evidence>
<dbReference type="Proteomes" id="UP000053558">
    <property type="component" value="Unassembled WGS sequence"/>
</dbReference>
<dbReference type="GO" id="GO:0005524">
    <property type="term" value="F:ATP binding"/>
    <property type="evidence" value="ECO:0007669"/>
    <property type="project" value="UniProtKB-UniRule"/>
</dbReference>
<dbReference type="OMA" id="ILHEWIN"/>
<dbReference type="InterPro" id="IPR017441">
    <property type="entry name" value="Protein_kinase_ATP_BS"/>
</dbReference>
<dbReference type="InterPro" id="IPR008271">
    <property type="entry name" value="Ser/Thr_kinase_AS"/>
</dbReference>
<name>A0A5M3MXC7_CONPW</name>
<feature type="binding site" evidence="8 10">
    <location>
        <position position="157"/>
    </location>
    <ligand>
        <name>ATP</name>
        <dbReference type="ChEBI" id="CHEBI:30616"/>
    </ligand>
</feature>
<feature type="binding site" evidence="8">
    <location>
        <position position="273"/>
    </location>
    <ligand>
        <name>ATP</name>
        <dbReference type="ChEBI" id="CHEBI:30616"/>
    </ligand>
</feature>
<keyword evidence="4 8" id="KW-0547">Nucleotide-binding</keyword>
<dbReference type="KEGG" id="cput:CONPUDRAFT_70698"/>
<feature type="cross-link" description="Glycyl lysine isopeptide (Lys-Gly) (interchain with G-Cter in SUMO2)" evidence="9">
    <location>
        <position position="255"/>
    </location>
</feature>
<feature type="domain" description="FHA" evidence="11">
    <location>
        <begin position="35"/>
        <end position="96"/>
    </location>
</feature>
<comment type="similarity">
    <text evidence="1">Belongs to the protein kinase superfamily. CAMK Ser/Thr protein kinase family. CHEK2 subfamily.</text>
</comment>
<evidence type="ECO:0000256" key="9">
    <source>
        <dbReference type="PIRSR" id="PIRSR630616-3"/>
    </source>
</evidence>
<comment type="caution">
    <text evidence="13">The sequence shown here is derived from an EMBL/GenBank/DDBJ whole genome shotgun (WGS) entry which is preliminary data.</text>
</comment>
<evidence type="ECO:0000259" key="11">
    <source>
        <dbReference type="PROSITE" id="PS50006"/>
    </source>
</evidence>
<sequence>MSPSPFTQSWGKLTCTDPRLGGDVEMFFDIKKSCYLIGRDEDANDYAILLDIISHEHLSIQRKARPDGSIYIMIHDKSSNGTFVSSNGAFVDEDRIKRGKRREIKSGDMVMLARAEPPLDGDSFSRTYNLLDSIGKGGFGVVKLARHCRTNKIVAIKIIPKEPGSLTFQGENDVREARLLSDLQHPNIVEFIALWNSNSERCYYVVMEYVSYGDLNKLLHERKRLKEEDAQAVMIDMCDAIRFLHSRNIVHRDIKPANILIASMQPLVAKLADFGLAKAVPDGAFLHSYCGTVAYMAPEVKGIAGLPFRRSYDEKVDSWSLGVTLFLMLTGELPFMADGGENRYQIKWSILRAYASECVKDLIVYILRPNPAERVSVSQIPTHTWLLPLWQEREVLRGHVNIGRGARDVEEESRQEEKLAMRLRRAAEVSKRSSGLRLADEGAKKKPAWVLQATVFAFVRARTSEEAIRPHLVEVQELLEDTYLALAGLVLVRVVWCTRDALTRRRSESIWGIQADHSLVDIQSRSLPVPSDDYTPVPWMMHYHEDFE</sequence>
<dbReference type="InterPro" id="IPR030616">
    <property type="entry name" value="Aur-like"/>
</dbReference>
<dbReference type="FunFam" id="1.10.510.10:FF:000571">
    <property type="entry name" value="Maternal embryonic leucine zipper kinase"/>
    <property type="match status" value="1"/>
</dbReference>
<reference evidence="14" key="1">
    <citation type="journal article" date="2012" name="Science">
        <title>The Paleozoic origin of enzymatic lignin decomposition reconstructed from 31 fungal genomes.</title>
        <authorList>
            <person name="Floudas D."/>
            <person name="Binder M."/>
            <person name="Riley R."/>
            <person name="Barry K."/>
            <person name="Blanchette R.A."/>
            <person name="Henrissat B."/>
            <person name="Martinez A.T."/>
            <person name="Otillar R."/>
            <person name="Spatafora J.W."/>
            <person name="Yadav J.S."/>
            <person name="Aerts A."/>
            <person name="Benoit I."/>
            <person name="Boyd A."/>
            <person name="Carlson A."/>
            <person name="Copeland A."/>
            <person name="Coutinho P.M."/>
            <person name="de Vries R.P."/>
            <person name="Ferreira P."/>
            <person name="Findley K."/>
            <person name="Foster B."/>
            <person name="Gaskell J."/>
            <person name="Glotzer D."/>
            <person name="Gorecki P."/>
            <person name="Heitman J."/>
            <person name="Hesse C."/>
            <person name="Hori C."/>
            <person name="Igarashi K."/>
            <person name="Jurgens J.A."/>
            <person name="Kallen N."/>
            <person name="Kersten P."/>
            <person name="Kohler A."/>
            <person name="Kuees U."/>
            <person name="Kumar T.K.A."/>
            <person name="Kuo A."/>
            <person name="LaButti K."/>
            <person name="Larrondo L.F."/>
            <person name="Lindquist E."/>
            <person name="Ling A."/>
            <person name="Lombard V."/>
            <person name="Lucas S."/>
            <person name="Lundell T."/>
            <person name="Martin R."/>
            <person name="McLaughlin D.J."/>
            <person name="Morgenstern I."/>
            <person name="Morin E."/>
            <person name="Murat C."/>
            <person name="Nagy L.G."/>
            <person name="Nolan M."/>
            <person name="Ohm R.A."/>
            <person name="Patyshakuliyeva A."/>
            <person name="Rokas A."/>
            <person name="Ruiz-Duenas F.J."/>
            <person name="Sabat G."/>
            <person name="Salamov A."/>
            <person name="Samejima M."/>
            <person name="Schmutz J."/>
            <person name="Slot J.C."/>
            <person name="St John F."/>
            <person name="Stenlid J."/>
            <person name="Sun H."/>
            <person name="Sun S."/>
            <person name="Syed K."/>
            <person name="Tsang A."/>
            <person name="Wiebenga A."/>
            <person name="Young D."/>
            <person name="Pisabarro A."/>
            <person name="Eastwood D.C."/>
            <person name="Martin F."/>
            <person name="Cullen D."/>
            <person name="Grigoriev I.V."/>
            <person name="Hibbett D.S."/>
        </authorList>
    </citation>
    <scope>NUCLEOTIDE SEQUENCE [LARGE SCALE GENOMIC DNA]</scope>
    <source>
        <strain evidence="14">RWD-64-598 SS2</strain>
    </source>
</reference>
<keyword evidence="14" id="KW-1185">Reference proteome</keyword>
<dbReference type="SUPFAM" id="SSF49879">
    <property type="entry name" value="SMAD/FHA domain"/>
    <property type="match status" value="1"/>
</dbReference>
<proteinExistence type="inferred from homology"/>
<feature type="active site" description="Proton acceptor" evidence="7">
    <location>
        <position position="253"/>
    </location>
</feature>
<feature type="domain" description="Protein kinase" evidence="12">
    <location>
        <begin position="128"/>
        <end position="386"/>
    </location>
</feature>
<evidence type="ECO:0000256" key="8">
    <source>
        <dbReference type="PIRSR" id="PIRSR630616-2"/>
    </source>
</evidence>
<dbReference type="EMBL" id="JH711575">
    <property type="protein sequence ID" value="EIW83740.1"/>
    <property type="molecule type" value="Genomic_DNA"/>
</dbReference>
<dbReference type="SMART" id="SM00240">
    <property type="entry name" value="FHA"/>
    <property type="match status" value="1"/>
</dbReference>
<keyword evidence="3" id="KW-0808">Transferase</keyword>
<dbReference type="GeneID" id="19208850"/>
<evidence type="ECO:0000259" key="12">
    <source>
        <dbReference type="PROSITE" id="PS50011"/>
    </source>
</evidence>
<keyword evidence="5 13" id="KW-0418">Kinase</keyword>
<dbReference type="AlphaFoldDB" id="A0A5M3MXC7"/>
<dbReference type="PROSITE" id="PS50011">
    <property type="entry name" value="PROTEIN_KINASE_DOM"/>
    <property type="match status" value="1"/>
</dbReference>
<keyword evidence="2" id="KW-0723">Serine/threonine-protein kinase</keyword>
<dbReference type="Pfam" id="PF00498">
    <property type="entry name" value="FHA"/>
    <property type="match status" value="1"/>
</dbReference>
<dbReference type="SUPFAM" id="SSF56112">
    <property type="entry name" value="Protein kinase-like (PK-like)"/>
    <property type="match status" value="1"/>
</dbReference>
<evidence type="ECO:0000256" key="4">
    <source>
        <dbReference type="ARBA" id="ARBA00022741"/>
    </source>
</evidence>
<dbReference type="GO" id="GO:0004674">
    <property type="term" value="F:protein serine/threonine kinase activity"/>
    <property type="evidence" value="ECO:0007669"/>
    <property type="project" value="UniProtKB-KW"/>
</dbReference>
<keyword evidence="6 8" id="KW-0067">ATP-binding</keyword>
<dbReference type="RefSeq" id="XP_007765386.1">
    <property type="nucleotide sequence ID" value="XM_007767196.1"/>
</dbReference>
<protein>
    <submittedName>
        <fullName evidence="13">Kinase-like protein</fullName>
    </submittedName>
</protein>
<dbReference type="SMART" id="SM00220">
    <property type="entry name" value="S_TKc"/>
    <property type="match status" value="1"/>
</dbReference>
<dbReference type="Gene3D" id="2.60.200.20">
    <property type="match status" value="1"/>
</dbReference>
<evidence type="ECO:0000256" key="3">
    <source>
        <dbReference type="ARBA" id="ARBA00022679"/>
    </source>
</evidence>
<evidence type="ECO:0000256" key="5">
    <source>
        <dbReference type="ARBA" id="ARBA00022777"/>
    </source>
</evidence>
<dbReference type="InterPro" id="IPR011009">
    <property type="entry name" value="Kinase-like_dom_sf"/>
</dbReference>
<evidence type="ECO:0000256" key="6">
    <source>
        <dbReference type="ARBA" id="ARBA00022840"/>
    </source>
</evidence>
<dbReference type="Gene3D" id="1.10.510.10">
    <property type="entry name" value="Transferase(Phosphotransferase) domain 1"/>
    <property type="match status" value="1"/>
</dbReference>
<evidence type="ECO:0000256" key="7">
    <source>
        <dbReference type="PIRSR" id="PIRSR630616-1"/>
    </source>
</evidence>
<dbReference type="PROSITE" id="PS50006">
    <property type="entry name" value="FHA_DOMAIN"/>
    <property type="match status" value="1"/>
</dbReference>
<dbReference type="InterPro" id="IPR000719">
    <property type="entry name" value="Prot_kinase_dom"/>
</dbReference>
<dbReference type="PROSITE" id="PS00108">
    <property type="entry name" value="PROTEIN_KINASE_ST"/>
    <property type="match status" value="1"/>
</dbReference>
<dbReference type="PANTHER" id="PTHR24350">
    <property type="entry name" value="SERINE/THREONINE-PROTEIN KINASE IAL-RELATED"/>
    <property type="match status" value="1"/>
</dbReference>
<gene>
    <name evidence="13" type="ORF">CONPUDRAFT_70698</name>
</gene>
<dbReference type="Pfam" id="PF00069">
    <property type="entry name" value="Pkinase"/>
    <property type="match status" value="1"/>
</dbReference>
<dbReference type="PROSITE" id="PS00107">
    <property type="entry name" value="PROTEIN_KINASE_ATP"/>
    <property type="match status" value="1"/>
</dbReference>
<evidence type="ECO:0000256" key="10">
    <source>
        <dbReference type="PROSITE-ProRule" id="PRU10141"/>
    </source>
</evidence>
<dbReference type="OrthoDB" id="10252171at2759"/>
<evidence type="ECO:0000256" key="2">
    <source>
        <dbReference type="ARBA" id="ARBA00022527"/>
    </source>
</evidence>
<dbReference type="InterPro" id="IPR000253">
    <property type="entry name" value="FHA_dom"/>
</dbReference>
<organism evidence="13 14">
    <name type="scientific">Coniophora puteana (strain RWD-64-598)</name>
    <name type="common">Brown rot fungus</name>
    <dbReference type="NCBI Taxonomy" id="741705"/>
    <lineage>
        <taxon>Eukaryota</taxon>
        <taxon>Fungi</taxon>
        <taxon>Dikarya</taxon>
        <taxon>Basidiomycota</taxon>
        <taxon>Agaricomycotina</taxon>
        <taxon>Agaricomycetes</taxon>
        <taxon>Agaricomycetidae</taxon>
        <taxon>Boletales</taxon>
        <taxon>Coniophorineae</taxon>
        <taxon>Coniophoraceae</taxon>
        <taxon>Coniophora</taxon>
    </lineage>
</organism>
<evidence type="ECO:0000313" key="14">
    <source>
        <dbReference type="Proteomes" id="UP000053558"/>
    </source>
</evidence>
<dbReference type="InterPro" id="IPR008984">
    <property type="entry name" value="SMAD_FHA_dom_sf"/>
</dbReference>
<accession>A0A5M3MXC7</accession>
<evidence type="ECO:0000313" key="13">
    <source>
        <dbReference type="EMBL" id="EIW83740.1"/>
    </source>
</evidence>